<gene>
    <name evidence="12" type="ORF">IscW_ISCW005971</name>
</gene>
<sequence>MCRCSKCEQAFLKEEELSEHLSLKHQLLQVEHAGDGSYVCHVCDRRLKTFSGYWGHLRSHTKMKPFLCDQCGHRYTSRGSLTKHKRTHDFANASRCPHCGKEFATLDYMRNHERLLASLTRVRHQRCPDCPFATYSALQFRQHRATHTGRYPFACTHCTRAFAFRFQLTLHVRRHHRQGGPLACPHCPRRFVAEETHKAHVALHGAPHAVSLMCTDCNCLYETPRLLDKHRAALHGKGEPRYACRTCSKRFRTAGGMAAHYSCKVPSLAPYCEPCGRFFKFESSLRAHRVCFHGLPGSEQQSKSCPECGKSFQTELSLSMHLRTHTQEVHFKCSVCSKLYRSRSSLKKHVALVHRACLRCFCPHCARASWVRPRSRSTPASATRCGPTGF</sequence>
<dbReference type="GO" id="GO:0006357">
    <property type="term" value="P:regulation of transcription by RNA polymerase II"/>
    <property type="evidence" value="ECO:0000318"/>
    <property type="project" value="GO_Central"/>
</dbReference>
<dbReference type="FunFam" id="3.30.160.60:FF:000100">
    <property type="entry name" value="Zinc finger 45-like"/>
    <property type="match status" value="1"/>
</dbReference>
<dbReference type="PROSITE" id="PS00028">
    <property type="entry name" value="ZINC_FINGER_C2H2_1"/>
    <property type="match status" value="9"/>
</dbReference>
<feature type="domain" description="C2H2-type" evidence="11">
    <location>
        <begin position="125"/>
        <end position="152"/>
    </location>
</feature>
<evidence type="ECO:0000256" key="5">
    <source>
        <dbReference type="ARBA" id="ARBA00022833"/>
    </source>
</evidence>
<dbReference type="Pfam" id="PF13912">
    <property type="entry name" value="zf-C2H2_6"/>
    <property type="match status" value="1"/>
</dbReference>
<name>B7PMJ0_IXOSC</name>
<dbReference type="EMBL" id="ABJB010329865">
    <property type="status" value="NOT_ANNOTATED_CDS"/>
    <property type="molecule type" value="Genomic_DNA"/>
</dbReference>
<dbReference type="GO" id="GO:0008270">
    <property type="term" value="F:zinc ion binding"/>
    <property type="evidence" value="ECO:0007669"/>
    <property type="project" value="UniProtKB-KW"/>
</dbReference>
<reference evidence="12 14" key="1">
    <citation type="submission" date="2008-03" db="EMBL/GenBank/DDBJ databases">
        <title>Annotation of Ixodes scapularis.</title>
        <authorList>
            <consortium name="Ixodes scapularis Genome Project Consortium"/>
            <person name="Caler E."/>
            <person name="Hannick L.I."/>
            <person name="Bidwell S."/>
            <person name="Joardar V."/>
            <person name="Thiagarajan M."/>
            <person name="Amedeo P."/>
            <person name="Galinsky K.J."/>
            <person name="Schobel S."/>
            <person name="Inman J."/>
            <person name="Hostetler J."/>
            <person name="Miller J."/>
            <person name="Hammond M."/>
            <person name="Megy K."/>
            <person name="Lawson D."/>
            <person name="Kodira C."/>
            <person name="Sutton G."/>
            <person name="Meyer J."/>
            <person name="Hill C.A."/>
            <person name="Birren B."/>
            <person name="Nene V."/>
            <person name="Collins F."/>
            <person name="Alarcon-Chaidez F."/>
            <person name="Wikel S."/>
            <person name="Strausberg R."/>
        </authorList>
    </citation>
    <scope>NUCLEOTIDE SEQUENCE [LARGE SCALE GENOMIC DNA]</scope>
    <source>
        <strain evidence="14">Wikel</strain>
        <strain evidence="12">Wikel colony</strain>
    </source>
</reference>
<evidence type="ECO:0000256" key="8">
    <source>
        <dbReference type="ARBA" id="ARBA00023163"/>
    </source>
</evidence>
<evidence type="ECO:0000256" key="4">
    <source>
        <dbReference type="ARBA" id="ARBA00022771"/>
    </source>
</evidence>
<protein>
    <submittedName>
        <fullName evidence="12 13">Zinc finger protein, putative</fullName>
    </submittedName>
</protein>
<organism>
    <name type="scientific">Ixodes scapularis</name>
    <name type="common">Black-legged tick</name>
    <name type="synonym">Deer tick</name>
    <dbReference type="NCBI Taxonomy" id="6945"/>
    <lineage>
        <taxon>Eukaryota</taxon>
        <taxon>Metazoa</taxon>
        <taxon>Ecdysozoa</taxon>
        <taxon>Arthropoda</taxon>
        <taxon>Chelicerata</taxon>
        <taxon>Arachnida</taxon>
        <taxon>Acari</taxon>
        <taxon>Parasitiformes</taxon>
        <taxon>Ixodida</taxon>
        <taxon>Ixodoidea</taxon>
        <taxon>Ixodidae</taxon>
        <taxon>Ixodinae</taxon>
        <taxon>Ixodes</taxon>
    </lineage>
</organism>
<dbReference type="EMBL" id="ABJB010122214">
    <property type="status" value="NOT_ANNOTATED_CDS"/>
    <property type="molecule type" value="Genomic_DNA"/>
</dbReference>
<evidence type="ECO:0000256" key="2">
    <source>
        <dbReference type="ARBA" id="ARBA00022723"/>
    </source>
</evidence>
<evidence type="ECO:0000256" key="6">
    <source>
        <dbReference type="ARBA" id="ARBA00023015"/>
    </source>
</evidence>
<dbReference type="EMBL" id="DS747735">
    <property type="protein sequence ID" value="EEC07812.1"/>
    <property type="molecule type" value="Genomic_DNA"/>
</dbReference>
<dbReference type="GO" id="GO:0000981">
    <property type="term" value="F:DNA-binding transcription factor activity, RNA polymerase II-specific"/>
    <property type="evidence" value="ECO:0000318"/>
    <property type="project" value="GO_Central"/>
</dbReference>
<feature type="domain" description="C2H2-type" evidence="11">
    <location>
        <begin position="331"/>
        <end position="354"/>
    </location>
</feature>
<dbReference type="Pfam" id="PF12874">
    <property type="entry name" value="zf-met"/>
    <property type="match status" value="1"/>
</dbReference>
<dbReference type="EMBL" id="ABJB011070486">
    <property type="status" value="NOT_ANNOTATED_CDS"/>
    <property type="molecule type" value="Genomic_DNA"/>
</dbReference>
<dbReference type="EMBL" id="ABJB010991003">
    <property type="status" value="NOT_ANNOTATED_CDS"/>
    <property type="molecule type" value="Genomic_DNA"/>
</dbReference>
<dbReference type="InterPro" id="IPR036236">
    <property type="entry name" value="Znf_C2H2_sf"/>
</dbReference>
<dbReference type="EnsemblMetazoa" id="ISCW005971-RA">
    <property type="protein sequence ID" value="ISCW005971-PA"/>
    <property type="gene ID" value="ISCW005971"/>
</dbReference>
<dbReference type="SUPFAM" id="SSF57667">
    <property type="entry name" value="beta-beta-alpha zinc fingers"/>
    <property type="match status" value="4"/>
</dbReference>
<keyword evidence="7" id="KW-0238">DNA-binding</keyword>
<keyword evidence="4 10" id="KW-0863">Zinc-finger</keyword>
<dbReference type="VEuPathDB" id="VectorBase:ISCI005971"/>
<dbReference type="OrthoDB" id="6480227at2759"/>
<keyword evidence="2" id="KW-0479">Metal-binding</keyword>
<evidence type="ECO:0000256" key="10">
    <source>
        <dbReference type="PROSITE-ProRule" id="PRU00042"/>
    </source>
</evidence>
<dbReference type="EMBL" id="ABJB010309402">
    <property type="status" value="NOT_ANNOTATED_CDS"/>
    <property type="molecule type" value="Genomic_DNA"/>
</dbReference>
<evidence type="ECO:0000313" key="14">
    <source>
        <dbReference type="Proteomes" id="UP000001555"/>
    </source>
</evidence>
<keyword evidence="6" id="KW-0805">Transcription regulation</keyword>
<feature type="domain" description="C2H2-type" evidence="11">
    <location>
        <begin position="303"/>
        <end position="330"/>
    </location>
</feature>
<dbReference type="FunFam" id="3.30.160.60:FF:000322">
    <property type="entry name" value="GDNF-inducible zinc finger protein 1"/>
    <property type="match status" value="1"/>
</dbReference>
<dbReference type="VEuPathDB" id="VectorBase:ISCP_025556"/>
<proteinExistence type="predicted"/>
<dbReference type="EMBL" id="ABJB011085150">
    <property type="status" value="NOT_ANNOTATED_CDS"/>
    <property type="molecule type" value="Genomic_DNA"/>
</dbReference>
<dbReference type="InterPro" id="IPR013087">
    <property type="entry name" value="Znf_C2H2_type"/>
</dbReference>
<dbReference type="GO" id="GO:0000977">
    <property type="term" value="F:RNA polymerase II transcription regulatory region sequence-specific DNA binding"/>
    <property type="evidence" value="ECO:0000318"/>
    <property type="project" value="GO_Central"/>
</dbReference>
<evidence type="ECO:0000256" key="7">
    <source>
        <dbReference type="ARBA" id="ARBA00023125"/>
    </source>
</evidence>
<dbReference type="EMBL" id="ABJB011070135">
    <property type="status" value="NOT_ANNOTATED_CDS"/>
    <property type="molecule type" value="Genomic_DNA"/>
</dbReference>
<dbReference type="AlphaFoldDB" id="B7PMJ0"/>
<evidence type="ECO:0000313" key="13">
    <source>
        <dbReference type="EnsemblMetazoa" id="ISCW005971-PA"/>
    </source>
</evidence>
<dbReference type="Proteomes" id="UP000001555">
    <property type="component" value="Unassembled WGS sequence"/>
</dbReference>
<feature type="domain" description="C2H2-type" evidence="11">
    <location>
        <begin position="270"/>
        <end position="293"/>
    </location>
</feature>
<evidence type="ECO:0000313" key="12">
    <source>
        <dbReference type="EMBL" id="EEC07812.1"/>
    </source>
</evidence>
<dbReference type="GO" id="GO:0005634">
    <property type="term" value="C:nucleus"/>
    <property type="evidence" value="ECO:0000318"/>
    <property type="project" value="GO_Central"/>
</dbReference>
<dbReference type="PROSITE" id="PS50157">
    <property type="entry name" value="ZINC_FINGER_C2H2_2"/>
    <property type="match status" value="7"/>
</dbReference>
<dbReference type="SMART" id="SM00355">
    <property type="entry name" value="ZnF_C2H2"/>
    <property type="match status" value="12"/>
</dbReference>
<evidence type="ECO:0000256" key="9">
    <source>
        <dbReference type="ARBA" id="ARBA00023242"/>
    </source>
</evidence>
<keyword evidence="14" id="KW-1185">Reference proteome</keyword>
<dbReference type="PANTHER" id="PTHR24379:SF121">
    <property type="entry name" value="C2H2-TYPE DOMAIN-CONTAINING PROTEIN"/>
    <property type="match status" value="1"/>
</dbReference>
<reference evidence="13" key="2">
    <citation type="submission" date="2020-05" db="UniProtKB">
        <authorList>
            <consortium name="EnsemblMetazoa"/>
        </authorList>
    </citation>
    <scope>IDENTIFICATION</scope>
    <source>
        <strain evidence="13">wikel</strain>
    </source>
</reference>
<evidence type="ECO:0000256" key="3">
    <source>
        <dbReference type="ARBA" id="ARBA00022737"/>
    </source>
</evidence>
<feature type="domain" description="C2H2-type" evidence="11">
    <location>
        <begin position="66"/>
        <end position="88"/>
    </location>
</feature>
<dbReference type="PANTHER" id="PTHR24379">
    <property type="entry name" value="KRAB AND ZINC FINGER DOMAIN-CONTAINING"/>
    <property type="match status" value="1"/>
</dbReference>
<dbReference type="HOGENOM" id="CLU_002678_44_0_1"/>
<accession>B7PMJ0</accession>
<dbReference type="Pfam" id="PF00096">
    <property type="entry name" value="zf-C2H2"/>
    <property type="match status" value="3"/>
</dbReference>
<feature type="domain" description="C2H2-type" evidence="11">
    <location>
        <begin position="38"/>
        <end position="65"/>
    </location>
</feature>
<keyword evidence="5" id="KW-0862">Zinc</keyword>
<dbReference type="STRING" id="6945.B7PMJ0"/>
<evidence type="ECO:0000256" key="1">
    <source>
        <dbReference type="ARBA" id="ARBA00004123"/>
    </source>
</evidence>
<dbReference type="FunFam" id="3.30.160.60:FF:003223">
    <property type="entry name" value="FI23536p1"/>
    <property type="match status" value="1"/>
</dbReference>
<keyword evidence="9" id="KW-0539">Nucleus</keyword>
<keyword evidence="3" id="KW-0677">Repeat</keyword>
<keyword evidence="8" id="KW-0804">Transcription</keyword>
<comment type="subcellular location">
    <subcellularLocation>
        <location evidence="1">Nucleus</location>
    </subcellularLocation>
</comment>
<evidence type="ECO:0000259" key="11">
    <source>
        <dbReference type="PROSITE" id="PS50157"/>
    </source>
</evidence>
<feature type="non-terminal residue" evidence="12">
    <location>
        <position position="390"/>
    </location>
</feature>
<dbReference type="Gene3D" id="3.30.160.60">
    <property type="entry name" value="Classic Zinc Finger"/>
    <property type="match status" value="7"/>
</dbReference>
<dbReference type="PaxDb" id="6945-B7PMJ0"/>
<dbReference type="VEuPathDB" id="VectorBase:ISCW005971"/>
<feature type="domain" description="C2H2-type" evidence="11">
    <location>
        <begin position="153"/>
        <end position="181"/>
    </location>
</feature>